<comment type="caution">
    <text evidence="1">The sequence shown here is derived from an EMBL/GenBank/DDBJ whole genome shotgun (WGS) entry which is preliminary data.</text>
</comment>
<name>A0A2S7MYQ3_9BACI</name>
<gene>
    <name evidence="1" type="ORF">CYL18_11395</name>
</gene>
<dbReference type="Proteomes" id="UP000239663">
    <property type="component" value="Unassembled WGS sequence"/>
</dbReference>
<dbReference type="AlphaFoldDB" id="A0A2S7MYQ3"/>
<accession>A0A2S7MYQ3</accession>
<dbReference type="InterPro" id="IPR025613">
    <property type="entry name" value="YlbE"/>
</dbReference>
<sequence length="81" mass="9785">MRQDVYEQIQGNEDLRDFLRQQPMWYRRLSRNPQDFSVFETESKYFFKKSIPDRVLQLSNSVQMASMMVSMFQSMSMNRGS</sequence>
<proteinExistence type="predicted"/>
<evidence type="ECO:0000313" key="1">
    <source>
        <dbReference type="EMBL" id="PQD94934.1"/>
    </source>
</evidence>
<reference evidence="1 2" key="1">
    <citation type="submission" date="2017-12" db="EMBL/GenBank/DDBJ databases">
        <title>Taxonomic description and draft genome of Pradoshia cofamensis Gen. nov., sp. nov., a thermotolerant bacillale isolated from anterior gut of earthworm Eisenia fetida.</title>
        <authorList>
            <person name="Saha T."/>
            <person name="Chakraborty R."/>
        </authorList>
    </citation>
    <scope>NUCLEOTIDE SEQUENCE [LARGE SCALE GENOMIC DNA]</scope>
    <source>
        <strain evidence="1 2">EAG3</strain>
    </source>
</reference>
<dbReference type="OrthoDB" id="1646085at2"/>
<evidence type="ECO:0000313" key="2">
    <source>
        <dbReference type="Proteomes" id="UP000239663"/>
    </source>
</evidence>
<protein>
    <recommendedName>
        <fullName evidence="3">YlbE-like protein</fullName>
    </recommendedName>
</protein>
<dbReference type="Pfam" id="PF14003">
    <property type="entry name" value="YlbE"/>
    <property type="match status" value="1"/>
</dbReference>
<organism evidence="1 2">
    <name type="scientific">Pradoshia eiseniae</name>
    <dbReference type="NCBI Taxonomy" id="2064768"/>
    <lineage>
        <taxon>Bacteria</taxon>
        <taxon>Bacillati</taxon>
        <taxon>Bacillota</taxon>
        <taxon>Bacilli</taxon>
        <taxon>Bacillales</taxon>
        <taxon>Bacillaceae</taxon>
        <taxon>Pradoshia</taxon>
    </lineage>
</organism>
<dbReference type="EMBL" id="PKOZ01000006">
    <property type="protein sequence ID" value="PQD94934.1"/>
    <property type="molecule type" value="Genomic_DNA"/>
</dbReference>
<keyword evidence="2" id="KW-1185">Reference proteome</keyword>
<evidence type="ECO:0008006" key="3">
    <source>
        <dbReference type="Google" id="ProtNLM"/>
    </source>
</evidence>